<evidence type="ECO:0008006" key="4">
    <source>
        <dbReference type="Google" id="ProtNLM"/>
    </source>
</evidence>
<dbReference type="SUPFAM" id="SSF49373">
    <property type="entry name" value="Invasin/intimin cell-adhesion fragments"/>
    <property type="match status" value="2"/>
</dbReference>
<feature type="signal peptide" evidence="1">
    <location>
        <begin position="1"/>
        <end position="25"/>
    </location>
</feature>
<dbReference type="InterPro" id="IPR035940">
    <property type="entry name" value="CAP_sf"/>
</dbReference>
<evidence type="ECO:0000313" key="3">
    <source>
        <dbReference type="Proteomes" id="UP000673375"/>
    </source>
</evidence>
<evidence type="ECO:0000256" key="1">
    <source>
        <dbReference type="SAM" id="SignalP"/>
    </source>
</evidence>
<dbReference type="Gene3D" id="3.40.33.10">
    <property type="entry name" value="CAP"/>
    <property type="match status" value="1"/>
</dbReference>
<dbReference type="EMBL" id="JAEDXU010000004">
    <property type="protein sequence ID" value="MBP1046591.1"/>
    <property type="molecule type" value="Genomic_DNA"/>
</dbReference>
<feature type="chain" id="PRO_5045088676" description="BIG2 domain-containing protein" evidence="1">
    <location>
        <begin position="26"/>
        <end position="811"/>
    </location>
</feature>
<dbReference type="InterPro" id="IPR008964">
    <property type="entry name" value="Invasin/intimin_cell_adhesion"/>
</dbReference>
<gene>
    <name evidence="2" type="ORF">I6N96_09855</name>
</gene>
<organism evidence="2 3">
    <name type="scientific">Enterococcus larvae</name>
    <dbReference type="NCBI Taxonomy" id="2794352"/>
    <lineage>
        <taxon>Bacteria</taxon>
        <taxon>Bacillati</taxon>
        <taxon>Bacillota</taxon>
        <taxon>Bacilli</taxon>
        <taxon>Lactobacillales</taxon>
        <taxon>Enterococcaceae</taxon>
        <taxon>Enterococcus</taxon>
    </lineage>
</organism>
<protein>
    <recommendedName>
        <fullName evidence="4">BIG2 domain-containing protein</fullName>
    </recommendedName>
</protein>
<dbReference type="SUPFAM" id="SSF55797">
    <property type="entry name" value="PR-1-like"/>
    <property type="match status" value="1"/>
</dbReference>
<keyword evidence="3" id="KW-1185">Reference proteome</keyword>
<accession>A0ABS4CIZ5</accession>
<proteinExistence type="predicted"/>
<reference evidence="2 3" key="1">
    <citation type="submission" date="2020-12" db="EMBL/GenBank/DDBJ databases">
        <title>Vagococcus allomyrinae sp. nov. and Enterococcus lavae sp. nov., isolated from the larvae of Allomyrina dichotoma.</title>
        <authorList>
            <person name="Lee S.D."/>
        </authorList>
    </citation>
    <scope>NUCLEOTIDE SEQUENCE [LARGE SCALE GENOMIC DNA]</scope>
    <source>
        <strain evidence="2 3">BWM-S5</strain>
    </source>
</reference>
<dbReference type="Proteomes" id="UP000673375">
    <property type="component" value="Unassembled WGS sequence"/>
</dbReference>
<dbReference type="RefSeq" id="WP_209557384.1">
    <property type="nucleotide sequence ID" value="NZ_JAEDXU010000004.1"/>
</dbReference>
<name>A0ABS4CIZ5_9ENTE</name>
<comment type="caution">
    <text evidence="2">The sequence shown here is derived from an EMBL/GenBank/DDBJ whole genome shotgun (WGS) entry which is preliminary data.</text>
</comment>
<keyword evidence="1" id="KW-0732">Signal</keyword>
<dbReference type="Gene3D" id="2.60.40.1080">
    <property type="match status" value="2"/>
</dbReference>
<evidence type="ECO:0000313" key="2">
    <source>
        <dbReference type="EMBL" id="MBP1046591.1"/>
    </source>
</evidence>
<sequence length="811" mass="90253">MKKKKWLFGAAVLAVLTCHDGMVFADETQIPVEGVIEEGRTEVSADSSINPLSASTATDFSVEQVRKIQDYQKRYKEIRSKEAVDDKFDVAPIIGPDQYTTGTFKSSTLENATDYINLLRESAGLTPVTVSPARVSTAQHAAVGIASLRVIDHYIGTKYPKPTGMTDQFWQEASNGARLSNLARSVRSPFYGEAVPTLNEYSDLYMFDYGNGNQTVGHRRIVLNPWYQTIGFGFAQLDVPERREVEYSAALYAQGDGSYTVSDDSIVTWPTESVFPLQSMKKYSYNLRWSASFNSNGYDFDQNKLKVTMTNNKSGQEWHFSNTQKDGEFTVAANSWGYDTVVFAPDEISYAEGDEFTVKVEGLSGKQDSYEYTTRLYDLNKEYKVPLEDINFEESFIKMQQGEERKLNLTYSPEDAEYAGKIIWSSSNANLVSVSQEGILTAKTATGSSVTITAKTEDGKISKTIKASVATVQPGTTKEDAPEINPGFTAASSQSSRIFVNQTGWVKFKADEAAMYSLAGGLNGNNVVNQKSEINFYNEWENRSLGYYSAHRRTSNSSSVSSKAPVYYGAGEYIYLKLSTNMDGEPFYFVLQRTTKDAQPIYTKQITIPYRYKPLLNPGNSVSFSYTVDSYTTKANDVQYFSDDETIAEVVSDGANRFKIIGKTPGKTTIRIKEMSGSNQEELIEVEVFSLGQTQETAAEVEVNFGMGFGMGTIYANQTGWIKFKAPETAKYDVQSLWSQDTATSSHRIETNFYDDTQWRGYYFANCAQGGKSAGTGGNLPLSYEAGSYVYVHLTNRKAGAPYYVSFKYSK</sequence>